<dbReference type="RefSeq" id="WP_254155026.1">
    <property type="nucleotide sequence ID" value="NZ_JAHESD010000045.1"/>
</dbReference>
<feature type="transmembrane region" description="Helical" evidence="1">
    <location>
        <begin position="121"/>
        <end position="140"/>
    </location>
</feature>
<organism evidence="2 3">
    <name type="scientific">Chryseosolibacter indicus</name>
    <dbReference type="NCBI Taxonomy" id="2782351"/>
    <lineage>
        <taxon>Bacteria</taxon>
        <taxon>Pseudomonadati</taxon>
        <taxon>Bacteroidota</taxon>
        <taxon>Cytophagia</taxon>
        <taxon>Cytophagales</taxon>
        <taxon>Chryseotaleaceae</taxon>
        <taxon>Chryseosolibacter</taxon>
    </lineage>
</organism>
<feature type="transmembrane region" description="Helical" evidence="1">
    <location>
        <begin position="94"/>
        <end position="112"/>
    </location>
</feature>
<accession>A0ABS5VUH0</accession>
<evidence type="ECO:0000256" key="1">
    <source>
        <dbReference type="SAM" id="Phobius"/>
    </source>
</evidence>
<sequence length="232" mass="26672">MSASFPEIIRLVSTLSVALPLFFYFKKYKHATRALHLVGALTLVAAFSDLLAYILFAQGKSTIILFNIYYTTVFLLLSWFYYEILPTKGAKNLVIAGLFLYAAAFVVITSYFQSFFVYQTYMWSITGFFMIVYSMSYFFHLFSTQTTMSNFGLLTINSSTLFYFSFNLFLFVMSSYVLLKMEHKIAFVIWSFHNINNIVRNVLIGLGISIYSKEGLTRPVYTNPGKRALHVS</sequence>
<feature type="transmembrane region" description="Helical" evidence="1">
    <location>
        <begin position="37"/>
        <end position="56"/>
    </location>
</feature>
<feature type="transmembrane region" description="Helical" evidence="1">
    <location>
        <begin position="160"/>
        <end position="179"/>
    </location>
</feature>
<keyword evidence="1" id="KW-1133">Transmembrane helix</keyword>
<name>A0ABS5VUH0_9BACT</name>
<comment type="caution">
    <text evidence="2">The sequence shown here is derived from an EMBL/GenBank/DDBJ whole genome shotgun (WGS) entry which is preliminary data.</text>
</comment>
<evidence type="ECO:0000313" key="3">
    <source>
        <dbReference type="Proteomes" id="UP000772618"/>
    </source>
</evidence>
<keyword evidence="3" id="KW-1185">Reference proteome</keyword>
<evidence type="ECO:0000313" key="2">
    <source>
        <dbReference type="EMBL" id="MBT1705069.1"/>
    </source>
</evidence>
<evidence type="ECO:0008006" key="4">
    <source>
        <dbReference type="Google" id="ProtNLM"/>
    </source>
</evidence>
<feature type="transmembrane region" description="Helical" evidence="1">
    <location>
        <begin position="63"/>
        <end position="82"/>
    </location>
</feature>
<proteinExistence type="predicted"/>
<keyword evidence="1" id="KW-0812">Transmembrane</keyword>
<reference evidence="2 3" key="1">
    <citation type="submission" date="2021-05" db="EMBL/GenBank/DDBJ databases">
        <title>A Polyphasic approach of four new species of the genus Ohtaekwangia: Ohtaekwangia histidinii sp. nov., Ohtaekwangia cretensis sp. nov., Ohtaekwangia indiensis sp. nov., Ohtaekwangia reichenbachii sp. nov. from diverse environment.</title>
        <authorList>
            <person name="Octaviana S."/>
        </authorList>
    </citation>
    <scope>NUCLEOTIDE SEQUENCE [LARGE SCALE GENOMIC DNA]</scope>
    <source>
        <strain evidence="2 3">PWU20</strain>
    </source>
</reference>
<protein>
    <recommendedName>
        <fullName evidence="4">YhhN-like protein</fullName>
    </recommendedName>
</protein>
<gene>
    <name evidence="2" type="ORF">KK060_17380</name>
</gene>
<feature type="transmembrane region" description="Helical" evidence="1">
    <location>
        <begin position="7"/>
        <end position="25"/>
    </location>
</feature>
<dbReference type="EMBL" id="JAHESD010000045">
    <property type="protein sequence ID" value="MBT1705069.1"/>
    <property type="molecule type" value="Genomic_DNA"/>
</dbReference>
<keyword evidence="1" id="KW-0472">Membrane</keyword>
<dbReference type="Proteomes" id="UP000772618">
    <property type="component" value="Unassembled WGS sequence"/>
</dbReference>